<name>A0A0A8ZN14_ARUDO</name>
<reference evidence="2" key="2">
    <citation type="journal article" date="2015" name="Data Brief">
        <title>Shoot transcriptome of the giant reed, Arundo donax.</title>
        <authorList>
            <person name="Barrero R.A."/>
            <person name="Guerrero F.D."/>
            <person name="Moolhuijzen P."/>
            <person name="Goolsby J.A."/>
            <person name="Tidwell J."/>
            <person name="Bellgard S.E."/>
            <person name="Bellgard M.I."/>
        </authorList>
    </citation>
    <scope>NUCLEOTIDE SEQUENCE</scope>
    <source>
        <tissue evidence="2">Shoot tissue taken approximately 20 cm above the soil surface</tissue>
    </source>
</reference>
<dbReference type="AlphaFoldDB" id="A0A0A8ZN14"/>
<accession>A0A0A8ZN14</accession>
<organism evidence="2">
    <name type="scientific">Arundo donax</name>
    <name type="common">Giant reed</name>
    <name type="synonym">Donax arundinaceus</name>
    <dbReference type="NCBI Taxonomy" id="35708"/>
    <lineage>
        <taxon>Eukaryota</taxon>
        <taxon>Viridiplantae</taxon>
        <taxon>Streptophyta</taxon>
        <taxon>Embryophyta</taxon>
        <taxon>Tracheophyta</taxon>
        <taxon>Spermatophyta</taxon>
        <taxon>Magnoliopsida</taxon>
        <taxon>Liliopsida</taxon>
        <taxon>Poales</taxon>
        <taxon>Poaceae</taxon>
        <taxon>PACMAD clade</taxon>
        <taxon>Arundinoideae</taxon>
        <taxon>Arundineae</taxon>
        <taxon>Arundo</taxon>
    </lineage>
</organism>
<feature type="compositionally biased region" description="Low complexity" evidence="1">
    <location>
        <begin position="7"/>
        <end position="37"/>
    </location>
</feature>
<protein>
    <submittedName>
        <fullName evidence="2">Czog1</fullName>
    </submittedName>
</protein>
<evidence type="ECO:0000313" key="2">
    <source>
        <dbReference type="EMBL" id="JAD38095.1"/>
    </source>
</evidence>
<dbReference type="EMBL" id="GBRH01259800">
    <property type="protein sequence ID" value="JAD38095.1"/>
    <property type="molecule type" value="Transcribed_RNA"/>
</dbReference>
<reference evidence="2" key="1">
    <citation type="submission" date="2014-09" db="EMBL/GenBank/DDBJ databases">
        <authorList>
            <person name="Magalhaes I.L.F."/>
            <person name="Oliveira U."/>
            <person name="Santos F.R."/>
            <person name="Vidigal T.H.D.A."/>
            <person name="Brescovit A.D."/>
            <person name="Santos A.J."/>
        </authorList>
    </citation>
    <scope>NUCLEOTIDE SEQUENCE</scope>
    <source>
        <tissue evidence="2">Shoot tissue taken approximately 20 cm above the soil surface</tissue>
    </source>
</reference>
<feature type="region of interest" description="Disordered" evidence="1">
    <location>
        <begin position="1"/>
        <end position="37"/>
    </location>
</feature>
<proteinExistence type="predicted"/>
<sequence length="50" mass="4938">MSGGWTPGTASSGTTASSSTRPTPAPPGSSWRSPSGWAGMVVNTCRALEG</sequence>
<evidence type="ECO:0000256" key="1">
    <source>
        <dbReference type="SAM" id="MobiDB-lite"/>
    </source>
</evidence>